<comment type="caution">
    <text evidence="2">The sequence shown here is derived from an EMBL/GenBank/DDBJ whole genome shotgun (WGS) entry which is preliminary data.</text>
</comment>
<reference evidence="2" key="1">
    <citation type="journal article" date="2014" name="Int. J. Syst. Evol. Microbiol.">
        <title>Complete genome sequence of Corynebacterium casei LMG S-19264T (=DSM 44701T), isolated from a smear-ripened cheese.</title>
        <authorList>
            <consortium name="US DOE Joint Genome Institute (JGI-PGF)"/>
            <person name="Walter F."/>
            <person name="Albersmeier A."/>
            <person name="Kalinowski J."/>
            <person name="Ruckert C."/>
        </authorList>
    </citation>
    <scope>NUCLEOTIDE SEQUENCE</scope>
    <source>
        <strain evidence="2">CGMCC 1.12921</strain>
    </source>
</reference>
<keyword evidence="1" id="KW-0732">Signal</keyword>
<reference evidence="2" key="2">
    <citation type="submission" date="2020-09" db="EMBL/GenBank/DDBJ databases">
        <authorList>
            <person name="Sun Q."/>
            <person name="Zhou Y."/>
        </authorList>
    </citation>
    <scope>NUCLEOTIDE SEQUENCE</scope>
    <source>
        <strain evidence="2">CGMCC 1.12921</strain>
    </source>
</reference>
<evidence type="ECO:0008006" key="4">
    <source>
        <dbReference type="Google" id="ProtNLM"/>
    </source>
</evidence>
<dbReference type="RefSeq" id="WP_206711312.1">
    <property type="nucleotide sequence ID" value="NZ_BMGH01000001.1"/>
</dbReference>
<proteinExistence type="predicted"/>
<dbReference type="AlphaFoldDB" id="A0A8J2Y5G5"/>
<dbReference type="PROSITE" id="PS51257">
    <property type="entry name" value="PROKAR_LIPOPROTEIN"/>
    <property type="match status" value="1"/>
</dbReference>
<keyword evidence="3" id="KW-1185">Reference proteome</keyword>
<name>A0A8J2Y5G5_9PROT</name>
<feature type="signal peptide" evidence="1">
    <location>
        <begin position="1"/>
        <end position="23"/>
    </location>
</feature>
<evidence type="ECO:0000256" key="1">
    <source>
        <dbReference type="SAM" id="SignalP"/>
    </source>
</evidence>
<protein>
    <recommendedName>
        <fullName evidence="4">Lipoprotein</fullName>
    </recommendedName>
</protein>
<gene>
    <name evidence="2" type="ORF">GCM10011342_03330</name>
</gene>
<dbReference type="Pfam" id="PF20311">
    <property type="entry name" value="DUF6607"/>
    <property type="match status" value="1"/>
</dbReference>
<evidence type="ECO:0000313" key="2">
    <source>
        <dbReference type="EMBL" id="GGC97718.1"/>
    </source>
</evidence>
<feature type="chain" id="PRO_5035324533" description="Lipoprotein" evidence="1">
    <location>
        <begin position="24"/>
        <end position="362"/>
    </location>
</feature>
<accession>A0A8J2Y5G5</accession>
<dbReference type="InterPro" id="IPR046715">
    <property type="entry name" value="DUF6607"/>
</dbReference>
<evidence type="ECO:0000313" key="3">
    <source>
        <dbReference type="Proteomes" id="UP000613582"/>
    </source>
</evidence>
<sequence>MIRQSFLPSTLTFPALCAAAALATGCATQASGPEIASSFQSAREQAVTDPGAEAEKKEQDRAAILAMAGDYKVSFDFTETVPFVAGYELKEPKLSGGHEVVRVIRNDEDFISLQHILVVGGEQKFPIKHWRQDWIFEPASIPEYAGGNAWRKRDFSAVERDGKWAQLVYQVDDGPRYGALAEWTHEHGVSSWTSPPNMRPLPRRDATTRDDYDAILATNRHAITPAGWVHEQDNSKLILRGGEPRILVREIGVNTYNNDDGFEASIADEYWAATADYWAIVRDAWTALEQDHDAFGLTVQGEPEALYMPLLDLAGEVEEGTLTVAEAGEQAEALIEEYTITDIGTLEERLAGVGDKDAAAAD</sequence>
<organism evidence="2 3">
    <name type="scientific">Aquisalinus flavus</name>
    <dbReference type="NCBI Taxonomy" id="1526572"/>
    <lineage>
        <taxon>Bacteria</taxon>
        <taxon>Pseudomonadati</taxon>
        <taxon>Pseudomonadota</taxon>
        <taxon>Alphaproteobacteria</taxon>
        <taxon>Parvularculales</taxon>
        <taxon>Parvularculaceae</taxon>
        <taxon>Aquisalinus</taxon>
    </lineage>
</organism>
<dbReference type="EMBL" id="BMGH01000001">
    <property type="protein sequence ID" value="GGC97718.1"/>
    <property type="molecule type" value="Genomic_DNA"/>
</dbReference>
<dbReference type="Proteomes" id="UP000613582">
    <property type="component" value="Unassembled WGS sequence"/>
</dbReference>